<evidence type="ECO:0000313" key="2">
    <source>
        <dbReference type="EMBL" id="GLD51577.1"/>
    </source>
</evidence>
<proteinExistence type="predicted"/>
<evidence type="ECO:0000313" key="3">
    <source>
        <dbReference type="Proteomes" id="UP001279410"/>
    </source>
</evidence>
<feature type="region of interest" description="Disordered" evidence="1">
    <location>
        <begin position="24"/>
        <end position="79"/>
    </location>
</feature>
<dbReference type="AlphaFoldDB" id="A0AAD3MCU8"/>
<feature type="compositionally biased region" description="Basic and acidic residues" evidence="1">
    <location>
        <begin position="25"/>
        <end position="35"/>
    </location>
</feature>
<reference evidence="2" key="1">
    <citation type="submission" date="2022-08" db="EMBL/GenBank/DDBJ databases">
        <title>Genome sequencing of akame (Lates japonicus).</title>
        <authorList>
            <person name="Hashiguchi Y."/>
            <person name="Takahashi H."/>
        </authorList>
    </citation>
    <scope>NUCLEOTIDE SEQUENCE</scope>
    <source>
        <strain evidence="2">Kochi</strain>
    </source>
</reference>
<feature type="compositionally biased region" description="Basic and acidic residues" evidence="1">
    <location>
        <begin position="61"/>
        <end position="73"/>
    </location>
</feature>
<name>A0AAD3MCU8_LATJO</name>
<accession>A0AAD3MCU8</accession>
<gene>
    <name evidence="2" type="ORF">AKAME5_000460400</name>
</gene>
<keyword evidence="3" id="KW-1185">Reference proteome</keyword>
<organism evidence="2 3">
    <name type="scientific">Lates japonicus</name>
    <name type="common">Japanese lates</name>
    <dbReference type="NCBI Taxonomy" id="270547"/>
    <lineage>
        <taxon>Eukaryota</taxon>
        <taxon>Metazoa</taxon>
        <taxon>Chordata</taxon>
        <taxon>Craniata</taxon>
        <taxon>Vertebrata</taxon>
        <taxon>Euteleostomi</taxon>
        <taxon>Actinopterygii</taxon>
        <taxon>Neopterygii</taxon>
        <taxon>Teleostei</taxon>
        <taxon>Neoteleostei</taxon>
        <taxon>Acanthomorphata</taxon>
        <taxon>Carangaria</taxon>
        <taxon>Carangaria incertae sedis</taxon>
        <taxon>Centropomidae</taxon>
        <taxon>Lates</taxon>
    </lineage>
</organism>
<dbReference type="EMBL" id="BRZM01000011">
    <property type="protein sequence ID" value="GLD51577.1"/>
    <property type="molecule type" value="Genomic_DNA"/>
</dbReference>
<sequence>MASRWLLLLEEVLRQVGRCELQRCPVERPSHHSTDEGPQSRGMPAATSPHRQPLHNLKLHCSIEGKSPPDHDGASSTVPRISSGISLSCQSPTGKFVAWEETLPLKMFFVL</sequence>
<comment type="caution">
    <text evidence="2">The sequence shown here is derived from an EMBL/GenBank/DDBJ whole genome shotgun (WGS) entry which is preliminary data.</text>
</comment>
<protein>
    <submittedName>
        <fullName evidence="2">Upstream stimulatory factor 1 isoform X1</fullName>
    </submittedName>
</protein>
<evidence type="ECO:0000256" key="1">
    <source>
        <dbReference type="SAM" id="MobiDB-lite"/>
    </source>
</evidence>
<dbReference type="Proteomes" id="UP001279410">
    <property type="component" value="Unassembled WGS sequence"/>
</dbReference>